<sequence>MYLEQVYRGKTSLPGTKQEDFLTRHPYRKILDTDATSRHPEFYDNRYDVFIFQGQICSKYLFGWYKNLAILGAKLFKNGRERVENEPHAGRPSTSRTDNNVQRLREVLNLDRGLSVGMISDRIGIDKMTVHTIVTENLAMGKICAKRVSKVLTDDQKQRRVSACEDLLQRFEEDPVF</sequence>
<comment type="caution">
    <text evidence="1">The sequence shown here is derived from an EMBL/GenBank/DDBJ whole genome shotgun (WGS) entry which is preliminary data.</text>
</comment>
<reference evidence="1" key="1">
    <citation type="journal article" date="2023" name="Insect Mol. Biol.">
        <title>Genome sequencing provides insights into the evolution of gene families encoding plant cell wall-degrading enzymes in longhorned beetles.</title>
        <authorList>
            <person name="Shin N.R."/>
            <person name="Okamura Y."/>
            <person name="Kirsch R."/>
            <person name="Pauchet Y."/>
        </authorList>
    </citation>
    <scope>NUCLEOTIDE SEQUENCE</scope>
    <source>
        <strain evidence="1">AMC_N1</strain>
    </source>
</reference>
<dbReference type="AlphaFoldDB" id="A0AAV8XIM6"/>
<name>A0AAV8XIM6_9CUCU</name>
<evidence type="ECO:0000313" key="1">
    <source>
        <dbReference type="EMBL" id="KAJ8938681.1"/>
    </source>
</evidence>
<dbReference type="PANTHER" id="PTHR46060">
    <property type="entry name" value="MARINER MOS1 TRANSPOSASE-LIKE PROTEIN"/>
    <property type="match status" value="1"/>
</dbReference>
<organism evidence="1 2">
    <name type="scientific">Aromia moschata</name>
    <dbReference type="NCBI Taxonomy" id="1265417"/>
    <lineage>
        <taxon>Eukaryota</taxon>
        <taxon>Metazoa</taxon>
        <taxon>Ecdysozoa</taxon>
        <taxon>Arthropoda</taxon>
        <taxon>Hexapoda</taxon>
        <taxon>Insecta</taxon>
        <taxon>Pterygota</taxon>
        <taxon>Neoptera</taxon>
        <taxon>Endopterygota</taxon>
        <taxon>Coleoptera</taxon>
        <taxon>Polyphaga</taxon>
        <taxon>Cucujiformia</taxon>
        <taxon>Chrysomeloidea</taxon>
        <taxon>Cerambycidae</taxon>
        <taxon>Cerambycinae</taxon>
        <taxon>Callichromatini</taxon>
        <taxon>Aromia</taxon>
    </lineage>
</organism>
<keyword evidence="2" id="KW-1185">Reference proteome</keyword>
<proteinExistence type="predicted"/>
<evidence type="ECO:0000313" key="2">
    <source>
        <dbReference type="Proteomes" id="UP001162162"/>
    </source>
</evidence>
<dbReference type="EMBL" id="JAPWTK010000541">
    <property type="protein sequence ID" value="KAJ8938681.1"/>
    <property type="molecule type" value="Genomic_DNA"/>
</dbReference>
<gene>
    <name evidence="1" type="ORF">NQ318_004481</name>
</gene>
<dbReference type="Proteomes" id="UP001162162">
    <property type="component" value="Unassembled WGS sequence"/>
</dbReference>
<dbReference type="InterPro" id="IPR052709">
    <property type="entry name" value="Transposase-MT_Hybrid"/>
</dbReference>
<protein>
    <submittedName>
        <fullName evidence="1">Uncharacterized protein</fullName>
    </submittedName>
</protein>
<accession>A0AAV8XIM6</accession>
<dbReference type="PANTHER" id="PTHR46060:SF1">
    <property type="entry name" value="MARINER MOS1 TRANSPOSASE-LIKE PROTEIN"/>
    <property type="match status" value="1"/>
</dbReference>